<keyword evidence="2" id="KW-1185">Reference proteome</keyword>
<comment type="caution">
    <text evidence="1">The sequence shown here is derived from an EMBL/GenBank/DDBJ whole genome shotgun (WGS) entry which is preliminary data.</text>
</comment>
<reference evidence="1 2" key="1">
    <citation type="submission" date="2015-01" db="EMBL/GenBank/DDBJ databases">
        <title>Evolution of Trichinella species and genotypes.</title>
        <authorList>
            <person name="Korhonen P.K."/>
            <person name="Edoardo P."/>
            <person name="Giuseppe L.R."/>
            <person name="Gasser R.B."/>
        </authorList>
    </citation>
    <scope>NUCLEOTIDE SEQUENCE [LARGE SCALE GENOMIC DNA]</scope>
    <source>
        <strain evidence="1">ISS120</strain>
    </source>
</reference>
<proteinExistence type="predicted"/>
<organism evidence="1 2">
    <name type="scientific">Trichinella britovi</name>
    <name type="common">Parasitic roundworm</name>
    <dbReference type="NCBI Taxonomy" id="45882"/>
    <lineage>
        <taxon>Eukaryota</taxon>
        <taxon>Metazoa</taxon>
        <taxon>Ecdysozoa</taxon>
        <taxon>Nematoda</taxon>
        <taxon>Enoplea</taxon>
        <taxon>Dorylaimia</taxon>
        <taxon>Trichinellida</taxon>
        <taxon>Trichinellidae</taxon>
        <taxon>Trichinella</taxon>
    </lineage>
</organism>
<accession>A0A0V1DGE9</accession>
<dbReference type="AlphaFoldDB" id="A0A0V1DGE9"/>
<dbReference type="Proteomes" id="UP000054653">
    <property type="component" value="Unassembled WGS sequence"/>
</dbReference>
<sequence>MLTKSIAVKQTTISSATSTTATAYYQPVKYQSICWLHLIKIQHEKMLEQSNYNNEASLNVVHDKTVLFGGLVSQRYKRYPKPAVGEENILTDK</sequence>
<protein>
    <submittedName>
        <fullName evidence="1">Uncharacterized protein</fullName>
    </submittedName>
</protein>
<evidence type="ECO:0000313" key="1">
    <source>
        <dbReference type="EMBL" id="KRY60684.1"/>
    </source>
</evidence>
<name>A0A0V1DGE9_TRIBR</name>
<gene>
    <name evidence="1" type="ORF">T03_12180</name>
</gene>
<evidence type="ECO:0000313" key="2">
    <source>
        <dbReference type="Proteomes" id="UP000054653"/>
    </source>
</evidence>
<dbReference type="EMBL" id="JYDI01000004">
    <property type="protein sequence ID" value="KRY60684.1"/>
    <property type="molecule type" value="Genomic_DNA"/>
</dbReference>